<accession>W2YZ29</accession>
<organism evidence="2 3">
    <name type="scientific">Phytophthora nicotianae P10297</name>
    <dbReference type="NCBI Taxonomy" id="1317064"/>
    <lineage>
        <taxon>Eukaryota</taxon>
        <taxon>Sar</taxon>
        <taxon>Stramenopiles</taxon>
        <taxon>Oomycota</taxon>
        <taxon>Peronosporomycetes</taxon>
        <taxon>Peronosporales</taxon>
        <taxon>Peronosporaceae</taxon>
        <taxon>Phytophthora</taxon>
    </lineage>
</organism>
<dbReference type="AlphaFoldDB" id="W2YZ29"/>
<evidence type="ECO:0000313" key="2">
    <source>
        <dbReference type="EMBL" id="ETP40263.1"/>
    </source>
</evidence>
<protein>
    <submittedName>
        <fullName evidence="2">Uncharacterized protein</fullName>
    </submittedName>
</protein>
<sequence>MLDLLLQSVKKLCGVLQRTAPHHRHPLQETRHTRTRRSPRPRKQTPGQQIGRTRTKDNGNPPKQFKRVAITYHHKRDVVEFYDAIVSKELKIHFYDDNVKGSDDLNRR</sequence>
<comment type="caution">
    <text evidence="2">The sequence shown here is derived from an EMBL/GenBank/DDBJ whole genome shotgun (WGS) entry which is preliminary data.</text>
</comment>
<evidence type="ECO:0000256" key="1">
    <source>
        <dbReference type="SAM" id="MobiDB-lite"/>
    </source>
</evidence>
<proteinExistence type="predicted"/>
<feature type="region of interest" description="Disordered" evidence="1">
    <location>
        <begin position="16"/>
        <end position="65"/>
    </location>
</feature>
<dbReference type="Proteomes" id="UP000018948">
    <property type="component" value="Unassembled WGS sequence"/>
</dbReference>
<name>W2YZ29_PHYNI</name>
<evidence type="ECO:0000313" key="3">
    <source>
        <dbReference type="Proteomes" id="UP000018948"/>
    </source>
</evidence>
<feature type="compositionally biased region" description="Basic residues" evidence="1">
    <location>
        <begin position="33"/>
        <end position="43"/>
    </location>
</feature>
<dbReference type="EMBL" id="ANIY01002553">
    <property type="protein sequence ID" value="ETP40263.1"/>
    <property type="molecule type" value="Genomic_DNA"/>
</dbReference>
<gene>
    <name evidence="2" type="ORF">F442_12367</name>
</gene>
<reference evidence="2 3" key="1">
    <citation type="submission" date="2013-11" db="EMBL/GenBank/DDBJ databases">
        <title>The Genome Sequence of Phytophthora parasitica P10297.</title>
        <authorList>
            <consortium name="The Broad Institute Genomics Platform"/>
            <person name="Russ C."/>
            <person name="Tyler B."/>
            <person name="Panabieres F."/>
            <person name="Shan W."/>
            <person name="Tripathy S."/>
            <person name="Grunwald N."/>
            <person name="Machado M."/>
            <person name="Johnson C.S."/>
            <person name="Walker B."/>
            <person name="Young S.K."/>
            <person name="Zeng Q."/>
            <person name="Gargeya S."/>
            <person name="Fitzgerald M."/>
            <person name="Haas B."/>
            <person name="Abouelleil A."/>
            <person name="Allen A.W."/>
            <person name="Alvarado L."/>
            <person name="Arachchi H.M."/>
            <person name="Berlin A.M."/>
            <person name="Chapman S.B."/>
            <person name="Gainer-Dewar J."/>
            <person name="Goldberg J."/>
            <person name="Griggs A."/>
            <person name="Gujja S."/>
            <person name="Hansen M."/>
            <person name="Howarth C."/>
            <person name="Imamovic A."/>
            <person name="Ireland A."/>
            <person name="Larimer J."/>
            <person name="McCowan C."/>
            <person name="Murphy C."/>
            <person name="Pearson M."/>
            <person name="Poon T.W."/>
            <person name="Priest M."/>
            <person name="Roberts A."/>
            <person name="Saif S."/>
            <person name="Shea T."/>
            <person name="Sisk P."/>
            <person name="Sykes S."/>
            <person name="Wortman J."/>
            <person name="Nusbaum C."/>
            <person name="Birren B."/>
        </authorList>
    </citation>
    <scope>NUCLEOTIDE SEQUENCE [LARGE SCALE GENOMIC DNA]</scope>
    <source>
        <strain evidence="2 3">P10297</strain>
    </source>
</reference>